<keyword evidence="6" id="KW-1185">Reference proteome</keyword>
<comment type="subcellular location">
    <subcellularLocation>
        <location evidence="1">Cytoplasm</location>
        <location evidence="1">Cytoskeleton</location>
    </subcellularLocation>
</comment>
<evidence type="ECO:0000256" key="4">
    <source>
        <dbReference type="SAM" id="MobiDB-lite"/>
    </source>
</evidence>
<feature type="compositionally biased region" description="Low complexity" evidence="4">
    <location>
        <begin position="200"/>
        <end position="211"/>
    </location>
</feature>
<dbReference type="GeneID" id="30146410"/>
<reference evidence="6" key="1">
    <citation type="submission" date="2016-05" db="EMBL/GenBank/DDBJ databases">
        <title>Comparative genomics of biotechnologically important yeasts.</title>
        <authorList>
            <consortium name="DOE Joint Genome Institute"/>
            <person name="Riley R."/>
            <person name="Haridas S."/>
            <person name="Wolfe K.H."/>
            <person name="Lopes M.R."/>
            <person name="Hittinger C.T."/>
            <person name="Goker M."/>
            <person name="Salamov A."/>
            <person name="Wisecaver J."/>
            <person name="Long T.M."/>
            <person name="Aerts A.L."/>
            <person name="Barry K."/>
            <person name="Choi C."/>
            <person name="Clum A."/>
            <person name="Coughlan A.Y."/>
            <person name="Deshpande S."/>
            <person name="Douglass A.P."/>
            <person name="Hanson S.J."/>
            <person name="Klenk H.-P."/>
            <person name="Labutti K."/>
            <person name="Lapidus A."/>
            <person name="Lindquist E."/>
            <person name="Lipzen A."/>
            <person name="Meier-Kolthoff J.P."/>
            <person name="Ohm R.A."/>
            <person name="Otillar R.P."/>
            <person name="Pangilinan J."/>
            <person name="Peng Y."/>
            <person name="Rokas A."/>
            <person name="Rosa C.A."/>
            <person name="Scheuner C."/>
            <person name="Sibirny A.A."/>
            <person name="Slot J.C."/>
            <person name="Stielow J.B."/>
            <person name="Sun H."/>
            <person name="Kurtzman C.P."/>
            <person name="Blackwell M."/>
            <person name="Grigoriev I.V."/>
            <person name="Jeffries T.W."/>
        </authorList>
    </citation>
    <scope>NUCLEOTIDE SEQUENCE [LARGE SCALE GENOMIC DNA]</scope>
    <source>
        <strain evidence="6">NRRL Y-12698</strain>
    </source>
</reference>
<dbReference type="InterPro" id="IPR052410">
    <property type="entry name" value="DRC5"/>
</dbReference>
<evidence type="ECO:0000256" key="2">
    <source>
        <dbReference type="ARBA" id="ARBA00022490"/>
    </source>
</evidence>
<gene>
    <name evidence="5" type="ORF">BABINDRAFT_160947</name>
</gene>
<keyword evidence="3" id="KW-0206">Cytoskeleton</keyword>
<evidence type="ECO:0000256" key="1">
    <source>
        <dbReference type="ARBA" id="ARBA00004245"/>
    </source>
</evidence>
<dbReference type="PANTHER" id="PTHR24107">
    <property type="entry name" value="YNEIN REGULATORY COMPLEX SUBUNIT 5"/>
    <property type="match status" value="1"/>
</dbReference>
<dbReference type="Gene3D" id="3.80.10.10">
    <property type="entry name" value="Ribonuclease Inhibitor"/>
    <property type="match status" value="2"/>
</dbReference>
<dbReference type="PANTHER" id="PTHR24107:SF2">
    <property type="entry name" value="NLR FAMILY CARD DOMAIN CONTAINING 3"/>
    <property type="match status" value="1"/>
</dbReference>
<evidence type="ECO:0000313" key="5">
    <source>
        <dbReference type="EMBL" id="ODQ80722.1"/>
    </source>
</evidence>
<evidence type="ECO:0000256" key="3">
    <source>
        <dbReference type="ARBA" id="ARBA00023212"/>
    </source>
</evidence>
<evidence type="ECO:0000313" key="6">
    <source>
        <dbReference type="Proteomes" id="UP000094336"/>
    </source>
</evidence>
<dbReference type="EMBL" id="KV454429">
    <property type="protein sequence ID" value="ODQ80722.1"/>
    <property type="molecule type" value="Genomic_DNA"/>
</dbReference>
<dbReference type="InterPro" id="IPR032675">
    <property type="entry name" value="LRR_dom_sf"/>
</dbReference>
<dbReference type="RefSeq" id="XP_018986050.1">
    <property type="nucleotide sequence ID" value="XM_019128557.1"/>
</dbReference>
<feature type="compositionally biased region" description="Polar residues" evidence="4">
    <location>
        <begin position="171"/>
        <end position="194"/>
    </location>
</feature>
<dbReference type="AlphaFoldDB" id="A0A1E3QUQ1"/>
<feature type="region of interest" description="Disordered" evidence="4">
    <location>
        <begin position="60"/>
        <end position="90"/>
    </location>
</feature>
<dbReference type="OrthoDB" id="8436363at2759"/>
<dbReference type="Proteomes" id="UP000094336">
    <property type="component" value="Unassembled WGS sequence"/>
</dbReference>
<dbReference type="SUPFAM" id="SSF52047">
    <property type="entry name" value="RNI-like"/>
    <property type="match status" value="1"/>
</dbReference>
<sequence length="1279" mass="140295">MSDPAASIQATPATATNPPATPPATPRTPHTAPTALPATSTIAELSGVSNGDVDWLVRVKSKKLQKKPKDDDAKDLTKRKPSGVDVSKIPAEVLAHPPTTPILPKDLSLPRKSALTTQLENQVAPVAAVVPTPALASAFSSGPVTPAPTAPTLAPALEARASIPPQSVPITQSVSISSAKSDTQTSRRLSVSIQAPSPPVASALSRSSSSGKRSFLSGLTSKFKSQPVEDPAPIPIPMTAAPASATTASPGGLLWRKMGKSPTNASPAQQAVSQKEIAKSFNQFFDVGGYIAPVKKVERRPSSSGAAPRRNSVASPVTVPLLPVASTPTTTRVVLNKNPNKLPPLPLDEIKDIKLRRVTFDLNSLASDPQQQIPSRNPRRGNVVIPLDFLEPPPRLNAGIVGRESKTEISPAPSAVLSPERKRELLMAQVAQAEAVQEAERHAHDANVAARKLADEVKKLNMKGSSAFNRLRLESQPGTSDDIVHDVSGFGIDGPIHHHENHFASENSTVYDDDEEGHVLQELPLDVIYTRCCHLREILPIPATLKQLKNKHRPLQVLKLLNPRPTLIDVLSFSDFISITPIHTIIFDNVTMTTEMLWIFLLSLVGSQHLEKLSLRNVAIDGEGWKFLCKFLSRNKSVTKLDISQQKVKAETPCTQHRAAMNWNLFINAMILRGGLAELVINGCRMTDEQFQLLIRHGVLIATQRLGIAQTELSVAKAQMLCEWIHDPEGDCHGLDVAFNDLSGGQLQPFIHLFSENTQLYFFSLNSTNITDVAEMSQLLESLAKVKTLRFLDLSSLPGLFPGILPALRKNLPLFADLRRIHFDLNKLSDLSIKAISEILPYCKTLINVSFIGNRDLSYDNIASLYTAVKLSNTIYTMDIDTDLVPEDLSKRIAFYLMKNMEKSVNRETTDLHAVFTEEELIFDGSLLTQSAERLLEYKPSETAGDDEETQRIITRALVERTRHMRSEIHKCIDDLFQKRTQGLLPLEGKETLLRFCLLDSSLEKIAAMFDEDGEMETDETEKIGTPKFALPPPHDHLHENSCEVIQSGPIVSPRMIQETNQTSYFAEITTTANSLAGKVLSGNILVPEHQPHQVVIDSDIPIDNATGMPVLIRSISLQSVQARRQEEEEGELHKFGFFMQSKDMELGEPANDESEAKPLAVDSTFIPLGVVPSGSELREAIIKAKGIDSVADLIHNIQHNRVRLDTLYPKDVAVNTPTPCEVCRNGRIRGDTESISSDDEVNREGCVCENDNYKAVVDETYNKLLQAVERVRSKPEVA</sequence>
<organism evidence="5 6">
    <name type="scientific">Babjeviella inositovora NRRL Y-12698</name>
    <dbReference type="NCBI Taxonomy" id="984486"/>
    <lineage>
        <taxon>Eukaryota</taxon>
        <taxon>Fungi</taxon>
        <taxon>Dikarya</taxon>
        <taxon>Ascomycota</taxon>
        <taxon>Saccharomycotina</taxon>
        <taxon>Pichiomycetes</taxon>
        <taxon>Serinales incertae sedis</taxon>
        <taxon>Babjeviella</taxon>
    </lineage>
</organism>
<protein>
    <recommendedName>
        <fullName evidence="7">GLC7-interacting protein 3</fullName>
    </recommendedName>
</protein>
<keyword evidence="2" id="KW-0963">Cytoplasm</keyword>
<proteinExistence type="predicted"/>
<dbReference type="STRING" id="984486.A0A1E3QUQ1"/>
<dbReference type="GO" id="GO:0005856">
    <property type="term" value="C:cytoskeleton"/>
    <property type="evidence" value="ECO:0007669"/>
    <property type="project" value="UniProtKB-SubCell"/>
</dbReference>
<name>A0A1E3QUQ1_9ASCO</name>
<feature type="compositionally biased region" description="Basic and acidic residues" evidence="4">
    <location>
        <begin position="67"/>
        <end position="78"/>
    </location>
</feature>
<feature type="region of interest" description="Disordered" evidence="4">
    <location>
        <begin position="171"/>
        <end position="211"/>
    </location>
</feature>
<accession>A0A1E3QUQ1</accession>
<feature type="region of interest" description="Disordered" evidence="4">
    <location>
        <begin position="1"/>
        <end position="37"/>
    </location>
</feature>
<evidence type="ECO:0008006" key="7">
    <source>
        <dbReference type="Google" id="ProtNLM"/>
    </source>
</evidence>
<feature type="compositionally biased region" description="Low complexity" evidence="4">
    <location>
        <begin position="27"/>
        <end position="37"/>
    </location>
</feature>